<dbReference type="EMBL" id="JAUSSW010000017">
    <property type="protein sequence ID" value="MDQ0104482.1"/>
    <property type="molecule type" value="Genomic_DNA"/>
</dbReference>
<dbReference type="Proteomes" id="UP001244563">
    <property type="component" value="Unassembled WGS sequence"/>
</dbReference>
<gene>
    <name evidence="1" type="ORF">J2T10_004157</name>
</gene>
<protein>
    <submittedName>
        <fullName evidence="1">Uncharacterized protein</fullName>
    </submittedName>
</protein>
<evidence type="ECO:0000313" key="1">
    <source>
        <dbReference type="EMBL" id="MDQ0104482.1"/>
    </source>
</evidence>
<sequence length="166" mass="18339">MGRLKEKTYGRLMCAIMVSMTSELDWARVHKAFGDDPGVLPDGEVVGSVEHDWDVLFAMLHDSDWKVTTSDGHSPLPPDSHGLAEFEIVAVWPVDGVRVNFFPGPDGVYFDVDLRELVDQAAVDGLAHLMRKLGATIRRDVVLRDEGSRGTPVIRYATATDLFTIS</sequence>
<evidence type="ECO:0000313" key="2">
    <source>
        <dbReference type="Proteomes" id="UP001244563"/>
    </source>
</evidence>
<name>A0ABT9TS38_PAENI</name>
<organism evidence="1 2">
    <name type="scientific">Paenarthrobacter nicotinovorans</name>
    <name type="common">Arthrobacter nicotinovorans</name>
    <dbReference type="NCBI Taxonomy" id="29320"/>
    <lineage>
        <taxon>Bacteria</taxon>
        <taxon>Bacillati</taxon>
        <taxon>Actinomycetota</taxon>
        <taxon>Actinomycetes</taxon>
        <taxon>Micrococcales</taxon>
        <taxon>Micrococcaceae</taxon>
        <taxon>Paenarthrobacter</taxon>
    </lineage>
</organism>
<reference evidence="1 2" key="1">
    <citation type="submission" date="2023-07" db="EMBL/GenBank/DDBJ databases">
        <title>Sorghum-associated microbial communities from plants grown in Nebraska, USA.</title>
        <authorList>
            <person name="Schachtman D."/>
        </authorList>
    </citation>
    <scope>NUCLEOTIDE SEQUENCE [LARGE SCALE GENOMIC DNA]</scope>
    <source>
        <strain evidence="1 2">CC523</strain>
    </source>
</reference>
<proteinExistence type="predicted"/>
<dbReference type="RefSeq" id="WP_281444658.1">
    <property type="nucleotide sequence ID" value="NZ_JAQPPL010000076.1"/>
</dbReference>
<comment type="caution">
    <text evidence="1">The sequence shown here is derived from an EMBL/GenBank/DDBJ whole genome shotgun (WGS) entry which is preliminary data.</text>
</comment>
<accession>A0ABT9TS38</accession>
<keyword evidence="2" id="KW-1185">Reference proteome</keyword>